<dbReference type="InterPro" id="IPR050904">
    <property type="entry name" value="Adhesion/Biosynth-related"/>
</dbReference>
<keyword evidence="2" id="KW-0732">Signal</keyword>
<dbReference type="AlphaFoldDB" id="A0A9P8EVK0"/>
<evidence type="ECO:0000313" key="5">
    <source>
        <dbReference type="Proteomes" id="UP000779574"/>
    </source>
</evidence>
<dbReference type="InterPro" id="IPR000782">
    <property type="entry name" value="FAS1_domain"/>
</dbReference>
<dbReference type="PROSITE" id="PS51257">
    <property type="entry name" value="PROKAR_LIPOPROTEIN"/>
    <property type="match status" value="1"/>
</dbReference>
<dbReference type="SMART" id="SM00554">
    <property type="entry name" value="FAS1"/>
    <property type="match status" value="2"/>
</dbReference>
<keyword evidence="1" id="KW-1133">Transmembrane helix</keyword>
<keyword evidence="1" id="KW-0472">Membrane</keyword>
<dbReference type="GO" id="GO:0016236">
    <property type="term" value="P:macroautophagy"/>
    <property type="evidence" value="ECO:0007669"/>
    <property type="project" value="TreeGrafter"/>
</dbReference>
<dbReference type="InterPro" id="IPR036378">
    <property type="entry name" value="FAS1_dom_sf"/>
</dbReference>
<gene>
    <name evidence="4" type="ORF">KCU76_g1706</name>
</gene>
<dbReference type="Pfam" id="PF02469">
    <property type="entry name" value="Fasciclin"/>
    <property type="match status" value="2"/>
</dbReference>
<protein>
    <submittedName>
        <fullName evidence="4">FAS1 domain-containing protein</fullName>
    </submittedName>
</protein>
<keyword evidence="1" id="KW-0812">Transmembrane</keyword>
<evidence type="ECO:0000259" key="3">
    <source>
        <dbReference type="PROSITE" id="PS50213"/>
    </source>
</evidence>
<evidence type="ECO:0000256" key="1">
    <source>
        <dbReference type="SAM" id="Phobius"/>
    </source>
</evidence>
<reference evidence="4" key="1">
    <citation type="journal article" date="2021" name="J Fungi (Basel)">
        <title>Virulence traits and population genomics of the black yeast Aureobasidium melanogenum.</title>
        <authorList>
            <person name="Cernosa A."/>
            <person name="Sun X."/>
            <person name="Gostincar C."/>
            <person name="Fang C."/>
            <person name="Gunde-Cimerman N."/>
            <person name="Song Z."/>
        </authorList>
    </citation>
    <scope>NUCLEOTIDE SEQUENCE</scope>
    <source>
        <strain evidence="4">EXF-9911</strain>
    </source>
</reference>
<feature type="transmembrane region" description="Helical" evidence="1">
    <location>
        <begin position="396"/>
        <end position="417"/>
    </location>
</feature>
<feature type="non-terminal residue" evidence="4">
    <location>
        <position position="1"/>
    </location>
</feature>
<dbReference type="Gene3D" id="2.30.180.10">
    <property type="entry name" value="FAS1 domain"/>
    <property type="match status" value="2"/>
</dbReference>
<dbReference type="FunFam" id="2.30.180.10:FF:000064">
    <property type="entry name" value="Uncharacterized protein"/>
    <property type="match status" value="1"/>
</dbReference>
<feature type="signal peptide" evidence="2">
    <location>
        <begin position="1"/>
        <end position="17"/>
    </location>
</feature>
<organism evidence="4 5">
    <name type="scientific">Aureobasidium melanogenum</name>
    <name type="common">Aureobasidium pullulans var. melanogenum</name>
    <dbReference type="NCBI Taxonomy" id="46634"/>
    <lineage>
        <taxon>Eukaryota</taxon>
        <taxon>Fungi</taxon>
        <taxon>Dikarya</taxon>
        <taxon>Ascomycota</taxon>
        <taxon>Pezizomycotina</taxon>
        <taxon>Dothideomycetes</taxon>
        <taxon>Dothideomycetidae</taxon>
        <taxon>Dothideales</taxon>
        <taxon>Saccotheciaceae</taxon>
        <taxon>Aureobasidium</taxon>
    </lineage>
</organism>
<name>A0A9P8EVK0_AURME</name>
<evidence type="ECO:0000256" key="2">
    <source>
        <dbReference type="SAM" id="SignalP"/>
    </source>
</evidence>
<reference evidence="4" key="2">
    <citation type="submission" date="2021-08" db="EMBL/GenBank/DDBJ databases">
        <authorList>
            <person name="Gostincar C."/>
            <person name="Sun X."/>
            <person name="Song Z."/>
            <person name="Gunde-Cimerman N."/>
        </authorList>
    </citation>
    <scope>NUCLEOTIDE SEQUENCE</scope>
    <source>
        <strain evidence="4">EXF-9911</strain>
    </source>
</reference>
<feature type="domain" description="FAS1" evidence="3">
    <location>
        <begin position="18"/>
        <end position="176"/>
    </location>
</feature>
<feature type="chain" id="PRO_5040325622" evidence="2">
    <location>
        <begin position="18"/>
        <end position="418"/>
    </location>
</feature>
<comment type="caution">
    <text evidence="4">The sequence shown here is derived from an EMBL/GenBank/DDBJ whole genome shotgun (WGS) entry which is preliminary data.</text>
</comment>
<dbReference type="GO" id="GO:0000329">
    <property type="term" value="C:fungal-type vacuole membrane"/>
    <property type="evidence" value="ECO:0007669"/>
    <property type="project" value="TreeGrafter"/>
</dbReference>
<proteinExistence type="predicted"/>
<dbReference type="PANTHER" id="PTHR10900:SF77">
    <property type="entry name" value="FI19380P1"/>
    <property type="match status" value="1"/>
</dbReference>
<evidence type="ECO:0000313" key="4">
    <source>
        <dbReference type="EMBL" id="KAG9699191.1"/>
    </source>
</evidence>
<dbReference type="OrthoDB" id="286301at2759"/>
<dbReference type="EMBL" id="JAHFXF010000038">
    <property type="protein sequence ID" value="KAG9699191.1"/>
    <property type="molecule type" value="Genomic_DNA"/>
</dbReference>
<dbReference type="PANTHER" id="PTHR10900">
    <property type="entry name" value="PERIOSTIN-RELATED"/>
    <property type="match status" value="1"/>
</dbReference>
<sequence length="418" mass="43648">MRPSIWFLASMAGSCLAQGDLVGLLSSQMDLSTLLELVGLVDGLAETLSAASNITIFAPTNEAFAKVPRDEPEGAAIENRNDTIAIAALLANHVFKGVYPSDVITNVPTFAQTLLNSSYVTATQPFSNITGGAYNGLVKNGDDVCVLSGEETISTVTQADIQLGEGITIHKIDTVLSFGPPLQLFTYRAGYRAMNAALEAADLGFDVGLSGPDQKGLNISDFTIFIPTDAAFDSIGSVLESANLETLQEVLKFHIIPNNVIFSPSLGNVTVPSLQGDNLTFTVLPDGSAWVNNAKITFPNSILFNCVAHVIDTVLAPGEFDRSSLKPSAPAAERLSFPSASPVAVLPFTSVAFEGDTMTYTSTPRLLQTIAAVATSRPTANGTSSTPPLATYTGHAVSLATSATMVMAVAIGVAALLV</sequence>
<dbReference type="Proteomes" id="UP000779574">
    <property type="component" value="Unassembled WGS sequence"/>
</dbReference>
<feature type="domain" description="FAS1" evidence="3">
    <location>
        <begin position="178"/>
        <end position="315"/>
    </location>
</feature>
<accession>A0A9P8EVK0</accession>
<dbReference type="PROSITE" id="PS50213">
    <property type="entry name" value="FAS1"/>
    <property type="match status" value="2"/>
</dbReference>
<dbReference type="SUPFAM" id="SSF82153">
    <property type="entry name" value="FAS1 domain"/>
    <property type="match status" value="2"/>
</dbReference>